<name>A0ABD4T4Z7_9CYAN</name>
<keyword evidence="2" id="KW-1185">Reference proteome</keyword>
<reference evidence="1 2" key="1">
    <citation type="journal article" date="2015" name="Genome Announc.">
        <title>Draft Genome Sequence of Filamentous Marine Cyanobacterium Lyngbya confervoides Strain BDU141951.</title>
        <authorList>
            <person name="Chandrababunaidu M.M."/>
            <person name="Sen D."/>
            <person name="Tripathy S."/>
        </authorList>
    </citation>
    <scope>NUCLEOTIDE SEQUENCE [LARGE SCALE GENOMIC DNA]</scope>
    <source>
        <strain evidence="1 2">BDU141951</strain>
    </source>
</reference>
<sequence>MYDRYSLACLLQHCGFTQIQQRTADESYIPDWSSFNLDTEPDGSIYKPDSLYIEAVRPD</sequence>
<accession>A0ABD4T4Z7</accession>
<evidence type="ECO:0000313" key="2">
    <source>
        <dbReference type="Proteomes" id="UP000031561"/>
    </source>
</evidence>
<protein>
    <submittedName>
        <fullName evidence="1">Uncharacterized protein</fullName>
    </submittedName>
</protein>
<gene>
    <name evidence="1" type="ORF">QQ91_0011735</name>
</gene>
<dbReference type="EMBL" id="JTHE03000061">
    <property type="protein sequence ID" value="MCM1983488.1"/>
    <property type="molecule type" value="Genomic_DNA"/>
</dbReference>
<dbReference type="RefSeq" id="WP_236095876.1">
    <property type="nucleotide sequence ID" value="NZ_JTHE03000061.1"/>
</dbReference>
<comment type="caution">
    <text evidence="1">The sequence shown here is derived from an EMBL/GenBank/DDBJ whole genome shotgun (WGS) entry which is preliminary data.</text>
</comment>
<dbReference type="Proteomes" id="UP000031561">
    <property type="component" value="Unassembled WGS sequence"/>
</dbReference>
<organism evidence="1 2">
    <name type="scientific">Lyngbya confervoides BDU141951</name>
    <dbReference type="NCBI Taxonomy" id="1574623"/>
    <lineage>
        <taxon>Bacteria</taxon>
        <taxon>Bacillati</taxon>
        <taxon>Cyanobacteriota</taxon>
        <taxon>Cyanophyceae</taxon>
        <taxon>Oscillatoriophycideae</taxon>
        <taxon>Oscillatoriales</taxon>
        <taxon>Microcoleaceae</taxon>
        <taxon>Lyngbya</taxon>
    </lineage>
</organism>
<evidence type="ECO:0000313" key="1">
    <source>
        <dbReference type="EMBL" id="MCM1983488.1"/>
    </source>
</evidence>
<dbReference type="AlphaFoldDB" id="A0ABD4T4Z7"/>
<proteinExistence type="predicted"/>